<dbReference type="InterPro" id="IPR038610">
    <property type="entry name" value="FliK-like_C_sf"/>
</dbReference>
<dbReference type="Gene3D" id="3.30.750.140">
    <property type="match status" value="1"/>
</dbReference>
<dbReference type="Pfam" id="PF02120">
    <property type="entry name" value="Flg_hook"/>
    <property type="match status" value="1"/>
</dbReference>
<dbReference type="EMBL" id="JAAVJI010000004">
    <property type="protein sequence ID" value="NJP00990.1"/>
    <property type="molecule type" value="Genomic_DNA"/>
</dbReference>
<feature type="domain" description="Flagellar hook-length control protein-like C-terminal" evidence="1">
    <location>
        <begin position="439"/>
        <end position="512"/>
    </location>
</feature>
<keyword evidence="3" id="KW-1185">Reference proteome</keyword>
<gene>
    <name evidence="2" type="ORF">HBH25_08945</name>
</gene>
<comment type="caution">
    <text evidence="2">The sequence shown here is derived from an EMBL/GenBank/DDBJ whole genome shotgun (WGS) entry which is preliminary data.</text>
</comment>
<organism evidence="2 3">
    <name type="scientific">Pseudomonas quercus</name>
    <dbReference type="NCBI Taxonomy" id="2722792"/>
    <lineage>
        <taxon>Bacteria</taxon>
        <taxon>Pseudomonadati</taxon>
        <taxon>Pseudomonadota</taxon>
        <taxon>Gammaproteobacteria</taxon>
        <taxon>Pseudomonadales</taxon>
        <taxon>Pseudomonadaceae</taxon>
        <taxon>Pseudomonas</taxon>
    </lineage>
</organism>
<keyword evidence="2" id="KW-0969">Cilium</keyword>
<dbReference type="Proteomes" id="UP000746535">
    <property type="component" value="Unassembled WGS sequence"/>
</dbReference>
<proteinExistence type="predicted"/>
<evidence type="ECO:0000313" key="2">
    <source>
        <dbReference type="EMBL" id="NJP00990.1"/>
    </source>
</evidence>
<reference evidence="2 3" key="1">
    <citation type="submission" date="2020-03" db="EMBL/GenBank/DDBJ databases">
        <authorList>
            <person name="Wang L."/>
            <person name="He N."/>
            <person name="Li Y."/>
            <person name="Fang Y."/>
            <person name="Zhang F."/>
        </authorList>
    </citation>
    <scope>NUCLEOTIDE SEQUENCE [LARGE SCALE GENOMIC DNA]</scope>
    <source>
        <strain evidence="3">hsmgli-8</strain>
    </source>
</reference>
<name>A0ABX0YC90_9PSED</name>
<evidence type="ECO:0000259" key="1">
    <source>
        <dbReference type="Pfam" id="PF02120"/>
    </source>
</evidence>
<keyword evidence="2" id="KW-0282">Flagellum</keyword>
<evidence type="ECO:0000313" key="3">
    <source>
        <dbReference type="Proteomes" id="UP000746535"/>
    </source>
</evidence>
<sequence>MTNEISAVAAAASLAGATRPATGAGELVTLLQSTEGVLEPGQTAKAEVLSIKQLPADFQLLLKLTLENGRQTTVQVGALQPLAIGTPLMVTRMLSEQLSVSLAGAPRTGLTELDTRALPVGTLLQGKVVTSLPVATGDGPPTFRAMVTLLNSALAGQTLTIDSPQPLRLGSLLSAQVQGSQALSLVQVGGQLDALALAQQVTSQNTRQASLQSLLSMIQSAQGQGSLPPAVSASAAALLNALPSIMDLQDPDQVAKAFSSSGLFLESGLLSGTLEAPETDLKGALLRLVAQVLPHVPSAPGAAPLNPATLATIVQAAPGFLRNALGILGQVGPRAQQGSGFPLASRALQKSEGEDDLHALLRLASAALSRIQSHQLASLEQGAASPHGPQQHSWQLEIPLRVLNDIVPLQVRVNAQDEPNDQAQERERDAEGNPLPLRKLWRVDLAFDLPGLGPLQVQAQLFNANLSSQVWAETPATVAMVQRELPWFRERLTAAGLEVGELNCHSGRPPQGHRTHLEQRWVDENA</sequence>
<dbReference type="RefSeq" id="WP_168083571.1">
    <property type="nucleotide sequence ID" value="NZ_JAAVJI010000004.1"/>
</dbReference>
<dbReference type="InterPro" id="IPR021136">
    <property type="entry name" value="Flagellar_hook_control-like_C"/>
</dbReference>
<keyword evidence="2" id="KW-0966">Cell projection</keyword>
<protein>
    <submittedName>
        <fullName evidence="2">Flagellar hook-length control protein FliK</fullName>
    </submittedName>
</protein>
<accession>A0ABX0YC90</accession>